<gene>
    <name evidence="1" type="ORF">QSP1433_LOCUS613</name>
</gene>
<protein>
    <submittedName>
        <fullName evidence="1">Uncharacterized protein</fullName>
    </submittedName>
</protein>
<reference evidence="1" key="1">
    <citation type="submission" date="2021-01" db="EMBL/GenBank/DDBJ databases">
        <authorList>
            <person name="Corre E."/>
            <person name="Pelletier E."/>
            <person name="Niang G."/>
            <person name="Scheremetjew M."/>
            <person name="Finn R."/>
            <person name="Kale V."/>
            <person name="Holt S."/>
            <person name="Cochrane G."/>
            <person name="Meng A."/>
            <person name="Brown T."/>
            <person name="Cohen L."/>
        </authorList>
    </citation>
    <scope>NUCLEOTIDE SEQUENCE</scope>
    <source>
        <strain evidence="1">NY070348D</strain>
    </source>
</reference>
<sequence length="181" mass="21412">MEMQQNTLHPCEGMRNVVRFAPDAQVLTYKLQDAERDFKRLDWKTINQEYRREKRLYELVSNWKLSNKDAAANYQNNTPLCEFFPMERAIAASTMQLVTLEDLVHVCGEYVLHMWPIHEINHAGDARLYETSCVIVLNLVADFLCYAFNYYLLTEVDQLRFYHDVYHVTRILLQQLNALSL</sequence>
<evidence type="ECO:0000313" key="1">
    <source>
        <dbReference type="EMBL" id="CAD9663306.1"/>
    </source>
</evidence>
<organism evidence="1">
    <name type="scientific">Mucochytrium quahogii</name>
    <dbReference type="NCBI Taxonomy" id="96639"/>
    <lineage>
        <taxon>Eukaryota</taxon>
        <taxon>Sar</taxon>
        <taxon>Stramenopiles</taxon>
        <taxon>Bigyra</taxon>
        <taxon>Labyrinthulomycetes</taxon>
        <taxon>Thraustochytrida</taxon>
        <taxon>Thraustochytriidae</taxon>
        <taxon>Mucochytrium</taxon>
    </lineage>
</organism>
<name>A0A7S2R7Y0_9STRA</name>
<dbReference type="AlphaFoldDB" id="A0A7S2R7Y0"/>
<proteinExistence type="predicted"/>
<dbReference type="EMBL" id="HBHK01001051">
    <property type="protein sequence ID" value="CAD9663306.1"/>
    <property type="molecule type" value="Transcribed_RNA"/>
</dbReference>
<accession>A0A7S2R7Y0</accession>